<evidence type="ECO:0000313" key="3">
    <source>
        <dbReference type="Proteomes" id="UP000708805"/>
    </source>
</evidence>
<evidence type="ECO:0008006" key="4">
    <source>
        <dbReference type="Google" id="ProtNLM"/>
    </source>
</evidence>
<gene>
    <name evidence="2" type="ORF">J8641_08495</name>
</gene>
<feature type="chain" id="PRO_5040956468" description="Lipoprotein" evidence="1">
    <location>
        <begin position="21"/>
        <end position="156"/>
    </location>
</feature>
<comment type="caution">
    <text evidence="2">The sequence shown here is derived from an EMBL/GenBank/DDBJ whole genome shotgun (WGS) entry which is preliminary data.</text>
</comment>
<feature type="signal peptide" evidence="1">
    <location>
        <begin position="1"/>
        <end position="20"/>
    </location>
</feature>
<organism evidence="2 3">
    <name type="scientific">Neisseria elongata subsp. nitroreducens</name>
    <dbReference type="NCBI Taxonomy" id="90367"/>
    <lineage>
        <taxon>Bacteria</taxon>
        <taxon>Pseudomonadati</taxon>
        <taxon>Pseudomonadota</taxon>
        <taxon>Betaproteobacteria</taxon>
        <taxon>Neisseriales</taxon>
        <taxon>Neisseriaceae</taxon>
        <taxon>Neisseria</taxon>
    </lineage>
</organism>
<name>A0A9X0ZUU0_NEIEL</name>
<dbReference type="PROSITE" id="PS51257">
    <property type="entry name" value="PROKAR_LIPOPROTEIN"/>
    <property type="match status" value="1"/>
</dbReference>
<evidence type="ECO:0000313" key="2">
    <source>
        <dbReference type="EMBL" id="MBS9340839.1"/>
    </source>
</evidence>
<dbReference type="Proteomes" id="UP000708805">
    <property type="component" value="Unassembled WGS sequence"/>
</dbReference>
<accession>A0A9X0ZUU0</accession>
<keyword evidence="1" id="KW-0732">Signal</keyword>
<sequence length="156" mass="17083">MKPVRTALTAGLALLLAACAAKPIEVSMQAARNADYGRYPKDYQQHIRNYLDENLRDAGSAKIRITTPPRKVLRLSNQGVQGSGRAGWDAFYLACADINAKNAYGGYTGWQTKMFRFKNNTIEGNPTGAYAACTSKDEIYIDTTLIFGGDQVNIVP</sequence>
<dbReference type="RefSeq" id="WP_214038050.1">
    <property type="nucleotide sequence ID" value="NZ_JAGJWT010000007.1"/>
</dbReference>
<protein>
    <recommendedName>
        <fullName evidence="4">Lipoprotein</fullName>
    </recommendedName>
</protein>
<proteinExistence type="predicted"/>
<dbReference type="AlphaFoldDB" id="A0A9X0ZUU0"/>
<reference evidence="2" key="1">
    <citation type="submission" date="2021-04" db="EMBL/GenBank/DDBJ databases">
        <title>Genomic characterization of endocarditis-associated Neisseria elongata subsp. nitroreducens.</title>
        <authorList>
            <person name="Schorner M."/>
            <person name="Passarelli-Araujo H."/>
            <person name="Scheffer M."/>
            <person name="Barazzetti F."/>
            <person name="Martins J."/>
            <person name="Machado H."/>
            <person name="Palmeiro J."/>
            <person name="Bazzo M."/>
        </authorList>
    </citation>
    <scope>NUCLEOTIDE SEQUENCE</scope>
    <source>
        <strain evidence="2">Nel_M001</strain>
    </source>
</reference>
<dbReference type="EMBL" id="JAGJWT010000007">
    <property type="protein sequence ID" value="MBS9340839.1"/>
    <property type="molecule type" value="Genomic_DNA"/>
</dbReference>
<evidence type="ECO:0000256" key="1">
    <source>
        <dbReference type="SAM" id="SignalP"/>
    </source>
</evidence>